<keyword evidence="11 12" id="KW-0472">Membrane</keyword>
<evidence type="ECO:0000256" key="5">
    <source>
        <dbReference type="ARBA" id="ARBA00022448"/>
    </source>
</evidence>
<keyword evidence="14" id="KW-1185">Reference proteome</keyword>
<dbReference type="NCBIfam" id="TIGR03141">
    <property type="entry name" value="cytochro_ccmD"/>
    <property type="match status" value="1"/>
</dbReference>
<evidence type="ECO:0000256" key="6">
    <source>
        <dbReference type="ARBA" id="ARBA00022475"/>
    </source>
</evidence>
<dbReference type="Proteomes" id="UP000500970">
    <property type="component" value="Chromosome"/>
</dbReference>
<keyword evidence="5 12" id="KW-0813">Transport</keyword>
<comment type="similarity">
    <text evidence="3 12">Belongs to the CcmD/CycX/HelD family.</text>
</comment>
<evidence type="ECO:0000256" key="11">
    <source>
        <dbReference type="ARBA" id="ARBA00023136"/>
    </source>
</evidence>
<evidence type="ECO:0000256" key="2">
    <source>
        <dbReference type="ARBA" id="ARBA00004377"/>
    </source>
</evidence>
<evidence type="ECO:0000256" key="3">
    <source>
        <dbReference type="ARBA" id="ARBA00008741"/>
    </source>
</evidence>
<evidence type="ECO:0000256" key="1">
    <source>
        <dbReference type="ARBA" id="ARBA00002442"/>
    </source>
</evidence>
<dbReference type="GO" id="GO:0005886">
    <property type="term" value="C:plasma membrane"/>
    <property type="evidence" value="ECO:0007669"/>
    <property type="project" value="UniProtKB-SubCell"/>
</dbReference>
<feature type="transmembrane region" description="Helical" evidence="12">
    <location>
        <begin position="12"/>
        <end position="32"/>
    </location>
</feature>
<protein>
    <recommendedName>
        <fullName evidence="4 12">Heme exporter protein D</fullName>
    </recommendedName>
</protein>
<proteinExistence type="inferred from homology"/>
<sequence>MHWSSLGEFLAMGGYAVYVWGSLLMTAFLLGGEQLLLARRRRALLAGPRPVAEYREAGDA</sequence>
<keyword evidence="9 12" id="KW-0201">Cytochrome c-type biogenesis</keyword>
<keyword evidence="10 12" id="KW-1133">Transmembrane helix</keyword>
<evidence type="ECO:0000256" key="10">
    <source>
        <dbReference type="ARBA" id="ARBA00022989"/>
    </source>
</evidence>
<dbReference type="InterPro" id="IPR007078">
    <property type="entry name" value="Haem_export_protD_CcmD"/>
</dbReference>
<name>A0A7D4E217_9BURK</name>
<evidence type="ECO:0000313" key="14">
    <source>
        <dbReference type="Proteomes" id="UP000500970"/>
    </source>
</evidence>
<comment type="subcellular location">
    <subcellularLocation>
        <location evidence="2 12">Cell inner membrane</location>
        <topology evidence="2 12">Single-pass membrane protein</topology>
    </subcellularLocation>
</comment>
<accession>A0A7D4E217</accession>
<dbReference type="Pfam" id="PF04995">
    <property type="entry name" value="CcmD"/>
    <property type="match status" value="1"/>
</dbReference>
<gene>
    <name evidence="13" type="primary">ccmD</name>
    <name evidence="13" type="ORF">FOC84_17060</name>
</gene>
<dbReference type="EMBL" id="CP053985">
    <property type="protein sequence ID" value="QKH39715.1"/>
    <property type="molecule type" value="Genomic_DNA"/>
</dbReference>
<dbReference type="GO" id="GO:0017004">
    <property type="term" value="P:cytochrome complex assembly"/>
    <property type="evidence" value="ECO:0007669"/>
    <property type="project" value="UniProtKB-KW"/>
</dbReference>
<dbReference type="GO" id="GO:0015886">
    <property type="term" value="P:heme transport"/>
    <property type="evidence" value="ECO:0007669"/>
    <property type="project" value="InterPro"/>
</dbReference>
<keyword evidence="8 12" id="KW-0812">Transmembrane</keyword>
<evidence type="ECO:0000256" key="9">
    <source>
        <dbReference type="ARBA" id="ARBA00022748"/>
    </source>
</evidence>
<dbReference type="AlphaFoldDB" id="A0A7D4E217"/>
<evidence type="ECO:0000256" key="7">
    <source>
        <dbReference type="ARBA" id="ARBA00022519"/>
    </source>
</evidence>
<evidence type="ECO:0000256" key="4">
    <source>
        <dbReference type="ARBA" id="ARBA00016461"/>
    </source>
</evidence>
<comment type="function">
    <text evidence="1 12">Required for the export of heme to the periplasm for the biogenesis of c-type cytochromes.</text>
</comment>
<organism evidence="13 14">
    <name type="scientific">Achromobacter pestifer</name>
    <dbReference type="NCBI Taxonomy" id="1353889"/>
    <lineage>
        <taxon>Bacteria</taxon>
        <taxon>Pseudomonadati</taxon>
        <taxon>Pseudomonadota</taxon>
        <taxon>Betaproteobacteria</taxon>
        <taxon>Burkholderiales</taxon>
        <taxon>Alcaligenaceae</taxon>
        <taxon>Achromobacter</taxon>
    </lineage>
</organism>
<dbReference type="KEGG" id="apes:FOC84_17060"/>
<keyword evidence="6 12" id="KW-1003">Cell membrane</keyword>
<keyword evidence="7 12" id="KW-0997">Cell inner membrane</keyword>
<evidence type="ECO:0000313" key="13">
    <source>
        <dbReference type="EMBL" id="QKH39715.1"/>
    </source>
</evidence>
<evidence type="ECO:0000256" key="12">
    <source>
        <dbReference type="RuleBase" id="RU363101"/>
    </source>
</evidence>
<reference evidence="13 14" key="1">
    <citation type="submission" date="2020-05" db="EMBL/GenBank/DDBJ databases">
        <title>FDA dAtabase for Regulatory Grade micrObial Sequences (FDA-ARGOS): Supporting development and validation of Infectious Disease Dx tests.</title>
        <authorList>
            <person name="Sproer C."/>
            <person name="Gronow S."/>
            <person name="Severitt S."/>
            <person name="Schroder I."/>
            <person name="Tallon L."/>
            <person name="Sadzewicz L."/>
            <person name="Zhao X."/>
            <person name="Vavikolanu K."/>
            <person name="Mehta A."/>
            <person name="Aluvathingal J."/>
            <person name="Nadendla S."/>
            <person name="Myers T."/>
            <person name="Yan Y."/>
            <person name="Sichtig H."/>
        </authorList>
    </citation>
    <scope>NUCLEOTIDE SEQUENCE [LARGE SCALE GENOMIC DNA]</scope>
    <source>
        <strain evidence="13 14">FDAARGOS_790</strain>
    </source>
</reference>
<evidence type="ECO:0000256" key="8">
    <source>
        <dbReference type="ARBA" id="ARBA00022692"/>
    </source>
</evidence>